<evidence type="ECO:0000256" key="12">
    <source>
        <dbReference type="ARBA" id="ARBA00044712"/>
    </source>
</evidence>
<dbReference type="OrthoDB" id="10248867at2759"/>
<evidence type="ECO:0000256" key="7">
    <source>
        <dbReference type="ARBA" id="ARBA00022884"/>
    </source>
</evidence>
<evidence type="ECO:0000256" key="13">
    <source>
        <dbReference type="ARBA" id="ARBA00049739"/>
    </source>
</evidence>
<keyword evidence="4 14" id="KW-0507">mRNA processing</keyword>
<feature type="binding site" evidence="16">
    <location>
        <begin position="207"/>
        <end position="208"/>
    </location>
    <ligand>
        <name>mRNA</name>
        <dbReference type="ChEBI" id="CHEBI:33699"/>
    </ligand>
</feature>
<evidence type="ECO:0000256" key="8">
    <source>
        <dbReference type="ARBA" id="ARBA00023042"/>
    </source>
</evidence>
<feature type="binding site" evidence="15">
    <location>
        <position position="302"/>
    </location>
    <ligand>
        <name>S-adenosyl-L-methionine</name>
        <dbReference type="ChEBI" id="CHEBI:59789"/>
    </ligand>
</feature>
<dbReference type="AlphaFoldDB" id="A0A4Q9LUG0"/>
<feature type="site" description="mRNA cap binding" evidence="16">
    <location>
        <position position="381"/>
    </location>
</feature>
<keyword evidence="8 14" id="KW-0506">mRNA capping</keyword>
<proteinExistence type="inferred from homology"/>
<keyword evidence="5 14" id="KW-0808">Transferase</keyword>
<evidence type="ECO:0000256" key="16">
    <source>
        <dbReference type="PIRSR" id="PIRSR028762-2"/>
    </source>
</evidence>
<dbReference type="Gene3D" id="3.40.50.150">
    <property type="entry name" value="Vaccinia Virus protein VP39"/>
    <property type="match status" value="1"/>
</dbReference>
<keyword evidence="6 14" id="KW-0949">S-adenosyl-L-methionine</keyword>
<feature type="compositionally biased region" description="Basic and acidic residues" evidence="17">
    <location>
        <begin position="110"/>
        <end position="120"/>
    </location>
</feature>
<evidence type="ECO:0000256" key="11">
    <source>
        <dbReference type="ARBA" id="ARBA00033387"/>
    </source>
</evidence>
<sequence length="451" mass="52691">MKNIATKNLEDQVSNTTDELEVKSRDKDSIVNNEDILIEKGENTVNIEDEIIHLDQKESRNITNTINVEENKKDSNKNTHTSSSSMNLEENQKDSNKNTHTSSSSINLEENYKDSNKNEETSSSSINLEENLKDSNKNSKNIPTLVSLEDDNKESLYAKKMRKLNSMESRAESSRVNRKIATHYDKIQKKTISERKNSKIINIITTNNFIKTILLNKYIKERMDVLDMGCGKGGDLQKYKYLRIKNYLGCDISEESIKEAEKRYLNIKDKYKAEFMLLDVYCQEINLNRSFDIISSQFSLHYGFRNSVTIDNLVKNISFHLRENGYFIATIPDKVTLLNRLKKYGNNYGNEFYKISFKIEKNEELSEYLFTLDGAVDSCPEYLLDCEILKSKFKNENIHLIEEKSFLNFFNENIRINKNLYERMRVKRLSIDELKVIELYKVIVFKKTKNP</sequence>
<reference evidence="19 20" key="1">
    <citation type="submission" date="2017-12" db="EMBL/GenBank/DDBJ databases">
        <authorList>
            <person name="Pombert J.-F."/>
            <person name="Haag K.L."/>
            <person name="Ebert D."/>
        </authorList>
    </citation>
    <scope>NUCLEOTIDE SEQUENCE [LARGE SCALE GENOMIC DNA]</scope>
    <source>
        <strain evidence="19">IL-G-3</strain>
    </source>
</reference>
<evidence type="ECO:0000256" key="17">
    <source>
        <dbReference type="SAM" id="MobiDB-lite"/>
    </source>
</evidence>
<evidence type="ECO:0000256" key="2">
    <source>
        <dbReference type="ARBA" id="ARBA00011926"/>
    </source>
</evidence>
<dbReference type="GO" id="GO:0005634">
    <property type="term" value="C:nucleus"/>
    <property type="evidence" value="ECO:0007669"/>
    <property type="project" value="UniProtKB-SubCell"/>
</dbReference>
<dbReference type="PROSITE" id="PS51562">
    <property type="entry name" value="RNA_CAP0_MT"/>
    <property type="match status" value="1"/>
</dbReference>
<comment type="subcellular location">
    <subcellularLocation>
        <location evidence="1 14">Nucleus</location>
    </subcellularLocation>
</comment>
<organism evidence="19 20">
    <name type="scientific">Hamiltosporidium tvaerminnensis</name>
    <dbReference type="NCBI Taxonomy" id="1176355"/>
    <lineage>
        <taxon>Eukaryota</taxon>
        <taxon>Fungi</taxon>
        <taxon>Fungi incertae sedis</taxon>
        <taxon>Microsporidia</taxon>
        <taxon>Dubosqiidae</taxon>
        <taxon>Hamiltosporidium</taxon>
    </lineage>
</organism>
<feature type="site" description="mRNA cap binding" evidence="16">
    <location>
        <position position="263"/>
    </location>
</feature>
<evidence type="ECO:0000256" key="5">
    <source>
        <dbReference type="ARBA" id="ARBA00022679"/>
    </source>
</evidence>
<feature type="site" description="mRNA cap binding" evidence="16">
    <location>
        <position position="238"/>
    </location>
</feature>
<dbReference type="EC" id="2.1.1.56" evidence="2 14"/>
<keyword evidence="7 14" id="KW-0694">RNA-binding</keyword>
<feature type="site" description="mRNA cap binding" evidence="16">
    <location>
        <position position="301"/>
    </location>
</feature>
<feature type="site" description="mRNA cap binding" evidence="16">
    <location>
        <position position="440"/>
    </location>
</feature>
<evidence type="ECO:0000256" key="4">
    <source>
        <dbReference type="ARBA" id="ARBA00022664"/>
    </source>
</evidence>
<comment type="similarity">
    <text evidence="14">Belongs to the class I-like SAM-binding methyltransferase superfamily. mRNA cap 0 methyltransferase family.</text>
</comment>
<keyword evidence="9 14" id="KW-0539">Nucleus</keyword>
<accession>A0A4Q9LUG0</accession>
<dbReference type="EMBL" id="PITK01001320">
    <property type="protein sequence ID" value="TBU11210.1"/>
    <property type="molecule type" value="Genomic_DNA"/>
</dbReference>
<evidence type="ECO:0000256" key="9">
    <source>
        <dbReference type="ARBA" id="ARBA00023242"/>
    </source>
</evidence>
<dbReference type="PIRSF" id="PIRSF028762">
    <property type="entry name" value="ABD1"/>
    <property type="match status" value="1"/>
</dbReference>
<dbReference type="InterPro" id="IPR029063">
    <property type="entry name" value="SAM-dependent_MTases_sf"/>
</dbReference>
<feature type="binding site" evidence="15">
    <location>
        <position position="297"/>
    </location>
    <ligand>
        <name>S-adenosyl-L-methionine</name>
        <dbReference type="ChEBI" id="CHEBI:59789"/>
    </ligand>
</feature>
<feature type="domain" description="MRNA cap 0 methyltransferase" evidence="18">
    <location>
        <begin position="198"/>
        <end position="448"/>
    </location>
</feature>
<dbReference type="GO" id="GO:0004482">
    <property type="term" value="F:mRNA 5'-cap (guanine-N7-)-methyltransferase activity"/>
    <property type="evidence" value="ECO:0007669"/>
    <property type="project" value="UniProtKB-EC"/>
</dbReference>
<evidence type="ECO:0000256" key="15">
    <source>
        <dbReference type="PIRSR" id="PIRSR028762-1"/>
    </source>
</evidence>
<gene>
    <name evidence="19" type="ORF">CWI38_1320p0020</name>
</gene>
<protein>
    <recommendedName>
        <fullName evidence="13 14">mRNA cap guanine-N(7) methyltransferase</fullName>
        <ecNumber evidence="2 14">2.1.1.56</ecNumber>
    </recommendedName>
    <alternativeName>
        <fullName evidence="10 14">mRNA (guanine-N(7))-methyltransferase</fullName>
    </alternativeName>
    <alternativeName>
        <fullName evidence="11 14">mRNA cap methyltransferase</fullName>
    </alternativeName>
</protein>
<comment type="catalytic activity">
    <reaction evidence="12">
        <text>a 5'-end (5'-triphosphoguanosine)-ribonucleoside in mRNA + S-adenosyl-L-methionine = a 5'-end (N(7)-methyl 5'-triphosphoguanosine)-ribonucleoside in mRNA + S-adenosyl-L-homocysteine</text>
        <dbReference type="Rhea" id="RHEA:67008"/>
        <dbReference type="Rhea" id="RHEA-COMP:17166"/>
        <dbReference type="Rhea" id="RHEA-COMP:17167"/>
        <dbReference type="ChEBI" id="CHEBI:57856"/>
        <dbReference type="ChEBI" id="CHEBI:59789"/>
        <dbReference type="ChEBI" id="CHEBI:156461"/>
        <dbReference type="ChEBI" id="CHEBI:167617"/>
        <dbReference type="EC" id="2.1.1.56"/>
    </reaction>
</comment>
<keyword evidence="3 14" id="KW-0489">Methyltransferase</keyword>
<dbReference type="InterPro" id="IPR039753">
    <property type="entry name" value="RG7MT1"/>
</dbReference>
<dbReference type="VEuPathDB" id="MicrosporidiaDB:CWI38_1320p0020"/>
<evidence type="ECO:0000313" key="20">
    <source>
        <dbReference type="Proteomes" id="UP000292282"/>
    </source>
</evidence>
<comment type="caution">
    <text evidence="19">The sequence shown here is derived from an EMBL/GenBank/DDBJ whole genome shotgun (WGS) entry which is preliminary data.</text>
</comment>
<dbReference type="PANTHER" id="PTHR12189:SF2">
    <property type="entry name" value="MRNA CAP GUANINE-N7 METHYLTRANSFERASE"/>
    <property type="match status" value="1"/>
</dbReference>
<evidence type="ECO:0000259" key="18">
    <source>
        <dbReference type="PROSITE" id="PS51562"/>
    </source>
</evidence>
<feature type="compositionally biased region" description="Polar residues" evidence="17">
    <location>
        <begin position="98"/>
        <end position="108"/>
    </location>
</feature>
<dbReference type="PANTHER" id="PTHR12189">
    <property type="entry name" value="MRNA GUANINE-7- METHYLTRANSFERASE"/>
    <property type="match status" value="1"/>
</dbReference>
<feature type="binding site" evidence="15">
    <location>
        <position position="211"/>
    </location>
    <ligand>
        <name>S-adenosyl-L-methionine</name>
        <dbReference type="ChEBI" id="CHEBI:59789"/>
    </ligand>
</feature>
<feature type="compositionally biased region" description="Polar residues" evidence="17">
    <location>
        <begin position="78"/>
        <end position="89"/>
    </location>
</feature>
<dbReference type="STRING" id="1176355.A0A4Q9LUG0"/>
<feature type="binding site" evidence="15">
    <location>
        <position position="251"/>
    </location>
    <ligand>
        <name>S-adenosyl-L-methionine</name>
        <dbReference type="ChEBI" id="CHEBI:59789"/>
    </ligand>
</feature>
<name>A0A4Q9LUG0_9MICR</name>
<evidence type="ECO:0000256" key="3">
    <source>
        <dbReference type="ARBA" id="ARBA00022603"/>
    </source>
</evidence>
<dbReference type="InterPro" id="IPR004971">
    <property type="entry name" value="mRNA_G-N7_MeTrfase_dom"/>
</dbReference>
<feature type="binding site" evidence="15">
    <location>
        <position position="229"/>
    </location>
    <ligand>
        <name>S-adenosyl-L-methionine</name>
        <dbReference type="ChEBI" id="CHEBI:59789"/>
    </ligand>
</feature>
<feature type="binding site" evidence="15">
    <location>
        <position position="279"/>
    </location>
    <ligand>
        <name>S-adenosyl-L-methionine</name>
        <dbReference type="ChEBI" id="CHEBI:59789"/>
    </ligand>
</feature>
<evidence type="ECO:0000256" key="10">
    <source>
        <dbReference type="ARBA" id="ARBA00032772"/>
    </source>
</evidence>
<dbReference type="SUPFAM" id="SSF53335">
    <property type="entry name" value="S-adenosyl-L-methionine-dependent methyltransferases"/>
    <property type="match status" value="1"/>
</dbReference>
<feature type="site" description="mRNA cap binding" evidence="16">
    <location>
        <position position="232"/>
    </location>
</feature>
<dbReference type="Pfam" id="PF03291">
    <property type="entry name" value="mRNA_G-N7_MeTrfase"/>
    <property type="match status" value="1"/>
</dbReference>
<evidence type="ECO:0000256" key="14">
    <source>
        <dbReference type="PIRNR" id="PIRNR028762"/>
    </source>
</evidence>
<dbReference type="CDD" id="cd02440">
    <property type="entry name" value="AdoMet_MTases"/>
    <property type="match status" value="1"/>
</dbReference>
<feature type="region of interest" description="Disordered" evidence="17">
    <location>
        <begin position="63"/>
        <end position="146"/>
    </location>
</feature>
<keyword evidence="20" id="KW-1185">Reference proteome</keyword>
<evidence type="ECO:0000256" key="6">
    <source>
        <dbReference type="ARBA" id="ARBA00022691"/>
    </source>
</evidence>
<dbReference type="Proteomes" id="UP000292282">
    <property type="component" value="Unassembled WGS sequence"/>
</dbReference>
<dbReference type="GO" id="GO:0003723">
    <property type="term" value="F:RNA binding"/>
    <property type="evidence" value="ECO:0007669"/>
    <property type="project" value="UniProtKB-KW"/>
</dbReference>
<evidence type="ECO:0000313" key="19">
    <source>
        <dbReference type="EMBL" id="TBU11210.1"/>
    </source>
</evidence>
<evidence type="ECO:0000256" key="1">
    <source>
        <dbReference type="ARBA" id="ARBA00004123"/>
    </source>
</evidence>
<dbReference type="InterPro" id="IPR016899">
    <property type="entry name" value="mRNA_G-N7_MeTrfase_euk"/>
</dbReference>